<protein>
    <submittedName>
        <fullName evidence="2">Uncharacterized protein</fullName>
    </submittedName>
</protein>
<feature type="compositionally biased region" description="Basic and acidic residues" evidence="1">
    <location>
        <begin position="25"/>
        <end position="69"/>
    </location>
</feature>
<sequence length="138" mass="14176">MSAGSGTAAGGGSAAGSGGMGNADPESHYGHDGVKVYCHEGEGEGNEHLDSMDLLDVKSELERDAEKSETPPNASTATASSSSSATTSVSSAVHQIRSVLSPSMVSQHTPIQKNTLHSQSNIHLALYLQYDVCGKVFA</sequence>
<proteinExistence type="predicted"/>
<evidence type="ECO:0000313" key="2">
    <source>
        <dbReference type="EMBL" id="CAI8014938.1"/>
    </source>
</evidence>
<reference evidence="2" key="1">
    <citation type="submission" date="2023-03" db="EMBL/GenBank/DDBJ databases">
        <authorList>
            <person name="Steffen K."/>
            <person name="Cardenas P."/>
        </authorList>
    </citation>
    <scope>NUCLEOTIDE SEQUENCE</scope>
</reference>
<feature type="compositionally biased region" description="Gly residues" evidence="1">
    <location>
        <begin position="7"/>
        <end position="21"/>
    </location>
</feature>
<dbReference type="AlphaFoldDB" id="A0AA35RNR1"/>
<feature type="compositionally biased region" description="Low complexity" evidence="1">
    <location>
        <begin position="74"/>
        <end position="93"/>
    </location>
</feature>
<organism evidence="2 3">
    <name type="scientific">Geodia barretti</name>
    <name type="common">Barrett's horny sponge</name>
    <dbReference type="NCBI Taxonomy" id="519541"/>
    <lineage>
        <taxon>Eukaryota</taxon>
        <taxon>Metazoa</taxon>
        <taxon>Porifera</taxon>
        <taxon>Demospongiae</taxon>
        <taxon>Heteroscleromorpha</taxon>
        <taxon>Tetractinellida</taxon>
        <taxon>Astrophorina</taxon>
        <taxon>Geodiidae</taxon>
        <taxon>Geodia</taxon>
    </lineage>
</organism>
<dbReference type="Proteomes" id="UP001174909">
    <property type="component" value="Unassembled WGS sequence"/>
</dbReference>
<evidence type="ECO:0000256" key="1">
    <source>
        <dbReference type="SAM" id="MobiDB-lite"/>
    </source>
</evidence>
<evidence type="ECO:0000313" key="3">
    <source>
        <dbReference type="Proteomes" id="UP001174909"/>
    </source>
</evidence>
<dbReference type="EMBL" id="CASHTH010001402">
    <property type="protein sequence ID" value="CAI8014938.1"/>
    <property type="molecule type" value="Genomic_DNA"/>
</dbReference>
<gene>
    <name evidence="2" type="ORF">GBAR_LOCUS9307</name>
</gene>
<accession>A0AA35RNR1</accession>
<feature type="region of interest" description="Disordered" evidence="1">
    <location>
        <begin position="1"/>
        <end position="93"/>
    </location>
</feature>
<comment type="caution">
    <text evidence="2">The sequence shown here is derived from an EMBL/GenBank/DDBJ whole genome shotgun (WGS) entry which is preliminary data.</text>
</comment>
<keyword evidence="3" id="KW-1185">Reference proteome</keyword>
<name>A0AA35RNR1_GEOBA</name>